<dbReference type="Proteomes" id="UP000241903">
    <property type="component" value="Segment"/>
</dbReference>
<dbReference type="EMBL" id="KU686206">
    <property type="protein sequence ID" value="AOV60716.1"/>
    <property type="molecule type" value="Genomic_DNA"/>
</dbReference>
<proteinExistence type="predicted"/>
<dbReference type="EMBL" id="KU686204">
    <property type="protein sequence ID" value="AOV60259.1"/>
    <property type="molecule type" value="Genomic_DNA"/>
</dbReference>
<organism evidence="3 7">
    <name type="scientific">Synechococcus phage S-CAM9</name>
    <dbReference type="NCBI Taxonomy" id="1883369"/>
    <lineage>
        <taxon>Viruses</taxon>
        <taxon>Duplodnaviria</taxon>
        <taxon>Heunggongvirae</taxon>
        <taxon>Uroviricota</taxon>
        <taxon>Caudoviricetes</taxon>
        <taxon>Pantevenvirales</taxon>
        <taxon>Kyanoviridae</taxon>
        <taxon>Kanaloavirus</taxon>
        <taxon>Kanaloavirus scam9</taxon>
    </lineage>
</organism>
<evidence type="ECO:0000313" key="3">
    <source>
        <dbReference type="EMBL" id="AOV60485.1"/>
    </source>
</evidence>
<name>A0A1D8KP99_9CAUD</name>
<dbReference type="Proteomes" id="UP000240393">
    <property type="component" value="Segment"/>
</dbReference>
<sequence>MNAAQVICEQVGHGASDQGDQNGVETSGRTGSCSSASETVRTDGISWGFVKEASFLVEESFLVFQQASGDRSTVGVLDFAKAFMVQKGRPLFLQLFRLEHLLLQIRV</sequence>
<accession>A0A1D8KP99</accession>
<feature type="compositionally biased region" description="Polar residues" evidence="1">
    <location>
        <begin position="18"/>
        <end position="37"/>
    </location>
</feature>
<dbReference type="RefSeq" id="YP_009322547.1">
    <property type="nucleotide sequence ID" value="NC_031922.1"/>
</dbReference>
<dbReference type="EMBL" id="KU686205">
    <property type="protein sequence ID" value="AOV60485.1"/>
    <property type="molecule type" value="Genomic_DNA"/>
</dbReference>
<gene>
    <name evidence="4" type="ORF">N161109_112</name>
    <name evidence="2" type="ORF">S050808_112</name>
    <name evidence="3" type="ORF">S820908_110</name>
</gene>
<feature type="region of interest" description="Disordered" evidence="1">
    <location>
        <begin position="10"/>
        <end position="37"/>
    </location>
</feature>
<evidence type="ECO:0000313" key="6">
    <source>
        <dbReference type="Proteomes" id="UP000240393"/>
    </source>
</evidence>
<keyword evidence="5" id="KW-1185">Reference proteome</keyword>
<reference evidence="5 6" key="1">
    <citation type="journal article" date="2016" name="Virology">
        <title>The genomic content and context of auxiliary metabolic genes in marine cyanomyoviruses.</title>
        <authorList>
            <person name="Crummett L.T."/>
            <person name="Puxty R.J."/>
            <person name="Weihe C."/>
            <person name="Marston M.F."/>
            <person name="Martiny J.B."/>
        </authorList>
    </citation>
    <scope>NUCLEOTIDE SEQUENCE [LARGE SCALE GENOMIC DNA]</scope>
    <source>
        <strain evidence="2">0808SB05</strain>
        <strain evidence="3">0908SB82</strain>
        <strain evidence="4">1109NB16</strain>
    </source>
</reference>
<evidence type="ECO:0000256" key="1">
    <source>
        <dbReference type="SAM" id="MobiDB-lite"/>
    </source>
</evidence>
<dbReference type="GeneID" id="30307696"/>
<dbReference type="KEGG" id="vg:30307696"/>
<evidence type="ECO:0000313" key="4">
    <source>
        <dbReference type="EMBL" id="AOV60716.1"/>
    </source>
</evidence>
<protein>
    <submittedName>
        <fullName evidence="3">Uncharacterized protein</fullName>
    </submittedName>
</protein>
<dbReference type="Proteomes" id="UP000202784">
    <property type="component" value="Segment"/>
</dbReference>
<evidence type="ECO:0000313" key="5">
    <source>
        <dbReference type="Proteomes" id="UP000202784"/>
    </source>
</evidence>
<evidence type="ECO:0000313" key="2">
    <source>
        <dbReference type="EMBL" id="AOV60259.1"/>
    </source>
</evidence>
<evidence type="ECO:0000313" key="7">
    <source>
        <dbReference type="Proteomes" id="UP000241903"/>
    </source>
</evidence>